<dbReference type="RefSeq" id="WP_015321680.1">
    <property type="nucleotide sequence ID" value="NC_019974.1"/>
</dbReference>
<keyword evidence="3" id="KW-1185">Reference proteome</keyword>
<accession>L0K2B2</accession>
<dbReference type="KEGG" id="nou:Natoc_2464"/>
<evidence type="ECO:0000259" key="1">
    <source>
        <dbReference type="PROSITE" id="PS00028"/>
    </source>
</evidence>
<sequence length="58" mass="6509">MTFDPPVSCPVCEEVLELDRDLEEHLVGKHTQREVVRYVVSREERAEIGSVGESAAPN</sequence>
<protein>
    <recommendedName>
        <fullName evidence="1">C2H2-type domain-containing protein</fullName>
    </recommendedName>
</protein>
<dbReference type="AlphaFoldDB" id="L0K2B2"/>
<dbReference type="HOGENOM" id="CLU_200889_0_0_2"/>
<evidence type="ECO:0000313" key="3">
    <source>
        <dbReference type="Proteomes" id="UP000010878"/>
    </source>
</evidence>
<dbReference type="eggNOG" id="arCOG10764">
    <property type="taxonomic scope" value="Archaea"/>
</dbReference>
<dbReference type="GeneID" id="54763878"/>
<organism evidence="2 3">
    <name type="scientific">Natronococcus occultus SP4</name>
    <dbReference type="NCBI Taxonomy" id="694430"/>
    <lineage>
        <taxon>Archaea</taxon>
        <taxon>Methanobacteriati</taxon>
        <taxon>Methanobacteriota</taxon>
        <taxon>Stenosarchaea group</taxon>
        <taxon>Halobacteria</taxon>
        <taxon>Halobacteriales</taxon>
        <taxon>Natrialbaceae</taxon>
        <taxon>Natronococcus</taxon>
    </lineage>
</organism>
<dbReference type="PROSITE" id="PS00028">
    <property type="entry name" value="ZINC_FINGER_C2H2_1"/>
    <property type="match status" value="1"/>
</dbReference>
<dbReference type="Proteomes" id="UP000010878">
    <property type="component" value="Chromosome"/>
</dbReference>
<name>L0K2B2_9EURY</name>
<reference evidence="2 3" key="1">
    <citation type="submission" date="2012-11" db="EMBL/GenBank/DDBJ databases">
        <title>FINISHED of Natronococcus occultus SP4, DSM 3396.</title>
        <authorList>
            <consortium name="DOE Joint Genome Institute"/>
            <person name="Eisen J."/>
            <person name="Huntemann M."/>
            <person name="Wei C.-L."/>
            <person name="Han J."/>
            <person name="Detter J.C."/>
            <person name="Han C."/>
            <person name="Tapia R."/>
            <person name="Chen A."/>
            <person name="Kyrpides N."/>
            <person name="Mavromatis K."/>
            <person name="Markowitz V."/>
            <person name="Szeto E."/>
            <person name="Ivanova N."/>
            <person name="Mikhailova N."/>
            <person name="Ovchinnikova G."/>
            <person name="Pagani I."/>
            <person name="Pati A."/>
            <person name="Goodwin L."/>
            <person name="Nordberg H.P."/>
            <person name="Cantor M.N."/>
            <person name="Hua S.X."/>
            <person name="Woyke T."/>
            <person name="Eisen J."/>
            <person name="Klenk H.-P."/>
            <person name="Klenk H.-P."/>
        </authorList>
    </citation>
    <scope>NUCLEOTIDE SEQUENCE [LARGE SCALE GENOMIC DNA]</scope>
    <source>
        <strain evidence="2 3">SP4</strain>
    </source>
</reference>
<evidence type="ECO:0000313" key="2">
    <source>
        <dbReference type="EMBL" id="AGB38238.1"/>
    </source>
</evidence>
<feature type="domain" description="C2H2-type" evidence="1">
    <location>
        <begin position="9"/>
        <end position="30"/>
    </location>
</feature>
<dbReference type="EMBL" id="CP003929">
    <property type="protein sequence ID" value="AGB38238.1"/>
    <property type="molecule type" value="Genomic_DNA"/>
</dbReference>
<gene>
    <name evidence="2" type="ORF">Natoc_2464</name>
</gene>
<dbReference type="InterPro" id="IPR013087">
    <property type="entry name" value="Znf_C2H2_type"/>
</dbReference>
<dbReference type="STRING" id="694430.Natoc_2464"/>
<proteinExistence type="predicted"/>